<dbReference type="PRINTS" id="PR00237">
    <property type="entry name" value="GPCRRHODOPSN"/>
</dbReference>
<keyword evidence="6 12" id="KW-0472">Membrane</keyword>
<evidence type="ECO:0000256" key="2">
    <source>
        <dbReference type="ARBA" id="ARBA00022475"/>
    </source>
</evidence>
<evidence type="ECO:0000256" key="4">
    <source>
        <dbReference type="ARBA" id="ARBA00022989"/>
    </source>
</evidence>
<dbReference type="Gene3D" id="1.20.1070.10">
    <property type="entry name" value="Rhodopsin 7-helix transmembrane proteins"/>
    <property type="match status" value="1"/>
</dbReference>
<evidence type="ECO:0000256" key="11">
    <source>
        <dbReference type="SAM" id="MobiDB-lite"/>
    </source>
</evidence>
<sequence>MALAQLIGGLTSIPTNMALVQDFSEDSRLKFSVVVTTFSGVATQFHLTTLCVERYLKVVDSIAHGNIKRGIVVIATVVAWFLSLLTALLSLVDFENYSVFLIIVFFILPVLFDILAYAFLCRASKGHNKTTLLKKELRLAKWFAIFALIFNVLWLPFVVTILLRDYCETCETERSSLYLFILYFQLLSLTISAVIYYKASLDFRLAFKMVAFEFCNMIGRNANSDPSPDVAMHDGTIPRVSNDHVKSNARQSESSFRHSQSENSPSKAEHEEMHIVPFDQAKYFGEKDEKQDNFHAENEVNGGMSLDDEFGFHDIDIVPYDQSC</sequence>
<dbReference type="AlphaFoldDB" id="A0A6S7FR42"/>
<evidence type="ECO:0000313" key="14">
    <source>
        <dbReference type="Proteomes" id="UP001152795"/>
    </source>
</evidence>
<evidence type="ECO:0000256" key="8">
    <source>
        <dbReference type="ARBA" id="ARBA00023180"/>
    </source>
</evidence>
<feature type="transmembrane region" description="Helical" evidence="12">
    <location>
        <begin position="142"/>
        <end position="163"/>
    </location>
</feature>
<evidence type="ECO:0000313" key="13">
    <source>
        <dbReference type="EMBL" id="CAB3979453.1"/>
    </source>
</evidence>
<keyword evidence="3 10" id="KW-0812">Transmembrane</keyword>
<keyword evidence="4 12" id="KW-1133">Transmembrane helix</keyword>
<comment type="subcellular location">
    <subcellularLocation>
        <location evidence="1">Cell membrane</location>
        <topology evidence="1">Multi-pass membrane protein</topology>
    </subcellularLocation>
</comment>
<evidence type="ECO:0000256" key="9">
    <source>
        <dbReference type="ARBA" id="ARBA00023224"/>
    </source>
</evidence>
<reference evidence="13" key="1">
    <citation type="submission" date="2020-04" db="EMBL/GenBank/DDBJ databases">
        <authorList>
            <person name="Alioto T."/>
            <person name="Alioto T."/>
            <person name="Gomez Garrido J."/>
        </authorList>
    </citation>
    <scope>NUCLEOTIDE SEQUENCE</scope>
    <source>
        <strain evidence="13">A484AB</strain>
    </source>
</reference>
<evidence type="ECO:0000256" key="7">
    <source>
        <dbReference type="ARBA" id="ARBA00023170"/>
    </source>
</evidence>
<dbReference type="CDD" id="cd00637">
    <property type="entry name" value="7tm_classA_rhodopsin-like"/>
    <property type="match status" value="1"/>
</dbReference>
<keyword evidence="8" id="KW-0325">Glycoprotein</keyword>
<gene>
    <name evidence="13" type="ORF">PACLA_8A058384</name>
</gene>
<keyword evidence="7 10" id="KW-0675">Receptor</keyword>
<dbReference type="PANTHER" id="PTHR24246">
    <property type="entry name" value="OLFACTORY RECEPTOR AND ADENOSINE RECEPTOR"/>
    <property type="match status" value="1"/>
</dbReference>
<keyword evidence="9 10" id="KW-0807">Transducer</keyword>
<keyword evidence="2" id="KW-1003">Cell membrane</keyword>
<organism evidence="13 14">
    <name type="scientific">Paramuricea clavata</name>
    <name type="common">Red gorgonian</name>
    <name type="synonym">Violescent sea-whip</name>
    <dbReference type="NCBI Taxonomy" id="317549"/>
    <lineage>
        <taxon>Eukaryota</taxon>
        <taxon>Metazoa</taxon>
        <taxon>Cnidaria</taxon>
        <taxon>Anthozoa</taxon>
        <taxon>Octocorallia</taxon>
        <taxon>Malacalcyonacea</taxon>
        <taxon>Plexauridae</taxon>
        <taxon>Paramuricea</taxon>
    </lineage>
</organism>
<dbReference type="GO" id="GO:0004930">
    <property type="term" value="F:G protein-coupled receptor activity"/>
    <property type="evidence" value="ECO:0007669"/>
    <property type="project" value="UniProtKB-KW"/>
</dbReference>
<keyword evidence="5 10" id="KW-0297">G-protein coupled receptor</keyword>
<dbReference type="InterPro" id="IPR017452">
    <property type="entry name" value="GPCR_Rhodpsn_7TM"/>
</dbReference>
<feature type="region of interest" description="Disordered" evidence="11">
    <location>
        <begin position="248"/>
        <end position="272"/>
    </location>
</feature>
<accession>A0A6S7FR42</accession>
<dbReference type="Proteomes" id="UP001152795">
    <property type="component" value="Unassembled WGS sequence"/>
</dbReference>
<comment type="similarity">
    <text evidence="10">Belongs to the G-protein coupled receptor 1 family.</text>
</comment>
<evidence type="ECO:0000256" key="5">
    <source>
        <dbReference type="ARBA" id="ARBA00023040"/>
    </source>
</evidence>
<dbReference type="SUPFAM" id="SSF81321">
    <property type="entry name" value="Family A G protein-coupled receptor-like"/>
    <property type="match status" value="1"/>
</dbReference>
<dbReference type="GO" id="GO:0005886">
    <property type="term" value="C:plasma membrane"/>
    <property type="evidence" value="ECO:0007669"/>
    <property type="project" value="UniProtKB-SubCell"/>
</dbReference>
<dbReference type="InterPro" id="IPR000276">
    <property type="entry name" value="GPCR_Rhodpsn"/>
</dbReference>
<keyword evidence="14" id="KW-1185">Reference proteome</keyword>
<name>A0A6S7FR42_PARCT</name>
<evidence type="ECO:0000256" key="10">
    <source>
        <dbReference type="RuleBase" id="RU000688"/>
    </source>
</evidence>
<dbReference type="PROSITE" id="PS00237">
    <property type="entry name" value="G_PROTEIN_RECEP_F1_1"/>
    <property type="match status" value="1"/>
</dbReference>
<feature type="transmembrane region" description="Helical" evidence="12">
    <location>
        <begin position="71"/>
        <end position="91"/>
    </location>
</feature>
<proteinExistence type="inferred from homology"/>
<dbReference type="PROSITE" id="PS50262">
    <property type="entry name" value="G_PROTEIN_RECEP_F1_2"/>
    <property type="match status" value="1"/>
</dbReference>
<comment type="caution">
    <text evidence="13">The sequence shown here is derived from an EMBL/GenBank/DDBJ whole genome shotgun (WGS) entry which is preliminary data.</text>
</comment>
<dbReference type="EMBL" id="CACRXK020000199">
    <property type="protein sequence ID" value="CAB3979453.1"/>
    <property type="molecule type" value="Genomic_DNA"/>
</dbReference>
<protein>
    <submittedName>
        <fullName evidence="13">Probable G- coupled receptor No18 isoform X1</fullName>
    </submittedName>
</protein>
<feature type="transmembrane region" description="Helical" evidence="12">
    <location>
        <begin position="175"/>
        <end position="197"/>
    </location>
</feature>
<feature type="transmembrane region" description="Helical" evidence="12">
    <location>
        <begin position="97"/>
        <end position="121"/>
    </location>
</feature>
<evidence type="ECO:0000256" key="6">
    <source>
        <dbReference type="ARBA" id="ARBA00023136"/>
    </source>
</evidence>
<evidence type="ECO:0000256" key="12">
    <source>
        <dbReference type="SAM" id="Phobius"/>
    </source>
</evidence>
<dbReference type="PANTHER" id="PTHR24246:SF27">
    <property type="entry name" value="ADENOSINE RECEPTOR, ISOFORM A"/>
    <property type="match status" value="1"/>
</dbReference>
<evidence type="ECO:0000256" key="3">
    <source>
        <dbReference type="ARBA" id="ARBA00022692"/>
    </source>
</evidence>
<evidence type="ECO:0000256" key="1">
    <source>
        <dbReference type="ARBA" id="ARBA00004651"/>
    </source>
</evidence>